<dbReference type="SFLD" id="SFLDG00002">
    <property type="entry name" value="C1.7:_P-type_atpase_like"/>
    <property type="match status" value="1"/>
</dbReference>
<dbReference type="InterPro" id="IPR044492">
    <property type="entry name" value="P_typ_ATPase_HD_dom"/>
</dbReference>
<keyword evidence="8 20" id="KW-0812">Transmembrane</keyword>
<dbReference type="SUPFAM" id="SSF56784">
    <property type="entry name" value="HAD-like"/>
    <property type="match status" value="1"/>
</dbReference>
<dbReference type="InterPro" id="IPR036412">
    <property type="entry name" value="HAD-like_sf"/>
</dbReference>
<evidence type="ECO:0000256" key="2">
    <source>
        <dbReference type="ARBA" id="ARBA00006934"/>
    </source>
</evidence>
<dbReference type="SFLD" id="SFLDS00003">
    <property type="entry name" value="Haloacid_Dehalogenase"/>
    <property type="match status" value="1"/>
</dbReference>
<dbReference type="Gene3D" id="2.70.150.10">
    <property type="entry name" value="Calcium-transporting ATPase, cytoplasmic transduction domain A"/>
    <property type="match status" value="1"/>
</dbReference>
<dbReference type="Pfam" id="PF00122">
    <property type="entry name" value="E1-E2_ATPase"/>
    <property type="match status" value="1"/>
</dbReference>
<feature type="transmembrane region" description="Helical" evidence="20">
    <location>
        <begin position="926"/>
        <end position="943"/>
    </location>
</feature>
<dbReference type="InterPro" id="IPR001757">
    <property type="entry name" value="P_typ_ATPase"/>
</dbReference>
<dbReference type="InterPro" id="IPR008250">
    <property type="entry name" value="ATPase_P-typ_transduc_dom_A_sf"/>
</dbReference>
<keyword evidence="17" id="KW-0739">Sodium transport</keyword>
<evidence type="ECO:0000256" key="5">
    <source>
        <dbReference type="ARBA" id="ARBA00022538"/>
    </source>
</evidence>
<keyword evidence="20" id="KW-0479">Metal-binding</keyword>
<keyword evidence="7" id="KW-0740">Sodium/potassium transport</keyword>
<dbReference type="InterPro" id="IPR006068">
    <property type="entry name" value="ATPase_P-typ_cation-transptr_C"/>
</dbReference>
<gene>
    <name evidence="22" type="ORF">ODALV1_LOCUS2676</name>
</gene>
<dbReference type="Gene3D" id="3.40.1110.10">
    <property type="entry name" value="Calcium-transporting ATPase, cytoplasmic domain N"/>
    <property type="match status" value="1"/>
</dbReference>
<dbReference type="Pfam" id="PF00690">
    <property type="entry name" value="Cation_ATPase_N"/>
    <property type="match status" value="1"/>
</dbReference>
<keyword evidence="15 20" id="KW-0406">Ion transport</keyword>
<feature type="transmembrane region" description="Helical" evidence="20">
    <location>
        <begin position="125"/>
        <end position="146"/>
    </location>
</feature>
<keyword evidence="14" id="KW-0915">Sodium</keyword>
<evidence type="ECO:0000256" key="7">
    <source>
        <dbReference type="ARBA" id="ARBA00022607"/>
    </source>
</evidence>
<evidence type="ECO:0000256" key="10">
    <source>
        <dbReference type="ARBA" id="ARBA00022840"/>
    </source>
</evidence>
<evidence type="ECO:0000313" key="23">
    <source>
        <dbReference type="Proteomes" id="UP001642540"/>
    </source>
</evidence>
<keyword evidence="6" id="KW-0597">Phosphoprotein</keyword>
<evidence type="ECO:0000256" key="15">
    <source>
        <dbReference type="ARBA" id="ARBA00023065"/>
    </source>
</evidence>
<dbReference type="SMART" id="SM00831">
    <property type="entry name" value="Cation_ATPase_N"/>
    <property type="match status" value="1"/>
</dbReference>
<keyword evidence="3 20" id="KW-0813">Transport</keyword>
<keyword evidence="9 20" id="KW-0547">Nucleotide-binding</keyword>
<comment type="subunit">
    <text evidence="19">The sodium/potassium-transporting ATPase is composed of a catalytic alpha subunit, an auxiliary non-catalytic beta subunit and an additional regulatory subunit.</text>
</comment>
<dbReference type="PRINTS" id="PR00121">
    <property type="entry name" value="NAKATPASE"/>
</dbReference>
<dbReference type="InterPro" id="IPR023299">
    <property type="entry name" value="ATPase_P-typ_cyto_dom_N"/>
</dbReference>
<keyword evidence="16 20" id="KW-0472">Membrane</keyword>
<dbReference type="InterPro" id="IPR023298">
    <property type="entry name" value="ATPase_P-typ_TM_dom_sf"/>
</dbReference>
<evidence type="ECO:0000313" key="22">
    <source>
        <dbReference type="EMBL" id="CAL8073692.1"/>
    </source>
</evidence>
<feature type="transmembrane region" description="Helical" evidence="20">
    <location>
        <begin position="290"/>
        <end position="312"/>
    </location>
</feature>
<comment type="caution">
    <text evidence="22">The sequence shown here is derived from an EMBL/GenBank/DDBJ whole genome shotgun (WGS) entry which is preliminary data.</text>
</comment>
<feature type="transmembrane region" description="Helical" evidence="20">
    <location>
        <begin position="955"/>
        <end position="976"/>
    </location>
</feature>
<dbReference type="SUPFAM" id="SSF81665">
    <property type="entry name" value="Calcium ATPase, transmembrane domain M"/>
    <property type="match status" value="1"/>
</dbReference>
<dbReference type="SUPFAM" id="SSF81660">
    <property type="entry name" value="Metal cation-transporting ATPase, ATP-binding domain N"/>
    <property type="match status" value="1"/>
</dbReference>
<dbReference type="InterPro" id="IPR059000">
    <property type="entry name" value="ATPase_P-type_domA"/>
</dbReference>
<dbReference type="InterPro" id="IPR018303">
    <property type="entry name" value="ATPase_P-typ_P_site"/>
</dbReference>
<evidence type="ECO:0000256" key="18">
    <source>
        <dbReference type="ARBA" id="ARBA00037422"/>
    </source>
</evidence>
<dbReference type="InterPro" id="IPR005775">
    <property type="entry name" value="P-type_ATPase_IIC"/>
</dbReference>
<keyword evidence="13 20" id="KW-1133">Transmembrane helix</keyword>
<keyword evidence="12" id="KW-1278">Translocase</keyword>
<comment type="subcellular location">
    <subcellularLocation>
        <location evidence="1 20">Cell membrane</location>
        <topology evidence="1 20">Multi-pass membrane protein</topology>
    </subcellularLocation>
</comment>
<sequence length="1030" mass="115848">MVGKIRPERFDVFGILNKKFEPDPRLKKVEESPCEVPWHTDVHQIPVKRLLDRYGGSITKGLTENQAYRNRQTYGSNEFSTPIPPSSCWKIFKSIVLGLNSLIWICFVFSLTMFIIRWICLREKIIEHLIFAGALLFAITVTTISFHYQTVRSQRILDSSRANRSHTLARRNGRFVEIPSSELVVGDVIQLSYGDVVPADIRIIESHEFFVDNSGLTGESDPKRRRSICTNNNPIETKNMAFYSTYALEGFAKGVVVNVGINTLMGKVAEVAINVESKSESPIRIELDKLVRLLILQAVFFGAFFFAVYMILDNDWKGALVYVMIVVVANVPEGLALTSTILLALIAKKMQSLSCVVKNLHSIETLGSTTCICTDKTGTITQNRMAIAHLWFDDRVAEADTSEFLDGHARFKPNDSGFKALARVARLCSRARFKPHQMDKPIFRREVQGDASEAAILRFMETHMGSVTKYRRKYKKIYERPFNSRTKLQIFVYEVKQPDGKPQHYLTVKGAPEKIFKLCSSILIKEEAFNLDDKWKAKFYTILEKLASVGDRIIGFADALLPTDKFDENYDYDNDKPEFLHMGLRFVGLMSMIDPPRAAIPQAIINCKRAGVKVVMITGDHHITATAIARATGIFEPHPSTAPATLNSVNSNEAIKRITSDKDLRKPEKVYCGQDLIGLEPPQLDAILSQSGDFIFARTTPEQKYLIVESLQRLGHRVTVVGDGVNDSPAIKRADVGIVMGVTGSEVSKAIGDMVLLDDNFATVVQGIEEGRLGFENLNKLLRYTMTDNIAQLYCSGISIFLEIPKPFASMAMLLTVLGTDILPAISICYEKMETDVLRGTWHPKSIKLITSQLMLHIYTQTAMFELAAGFFSYFATMASYGFSPMKIIGVRILWNSKSVNDLQDDIFGQEWTYDARKRLEAQCQSAFFIAIVVMQVANILICKGHTASLRKTIFMNWGMNMAIISELVLAALLLYVPKISFVTGLVPIALSEWLYAVPFACLLVVCDEIRRYFLRRKRIDPALSQVILN</sequence>
<dbReference type="SUPFAM" id="SSF81653">
    <property type="entry name" value="Calcium ATPase, transduction domain A"/>
    <property type="match status" value="1"/>
</dbReference>
<dbReference type="Gene3D" id="1.20.1110.10">
    <property type="entry name" value="Calcium-transporting ATPase, transmembrane domain"/>
    <property type="match status" value="1"/>
</dbReference>
<dbReference type="PANTHER" id="PTHR43294">
    <property type="entry name" value="SODIUM/POTASSIUM-TRANSPORTING ATPASE SUBUNIT ALPHA"/>
    <property type="match status" value="1"/>
</dbReference>
<evidence type="ECO:0000256" key="14">
    <source>
        <dbReference type="ARBA" id="ARBA00023053"/>
    </source>
</evidence>
<feature type="transmembrane region" description="Helical" evidence="20">
    <location>
        <begin position="318"/>
        <end position="346"/>
    </location>
</feature>
<evidence type="ECO:0000256" key="9">
    <source>
        <dbReference type="ARBA" id="ARBA00022741"/>
    </source>
</evidence>
<dbReference type="PRINTS" id="PR00119">
    <property type="entry name" value="CATATPASE"/>
</dbReference>
<evidence type="ECO:0000256" key="19">
    <source>
        <dbReference type="ARBA" id="ARBA00038795"/>
    </source>
</evidence>
<evidence type="ECO:0000256" key="6">
    <source>
        <dbReference type="ARBA" id="ARBA00022553"/>
    </source>
</evidence>
<name>A0ABP1PQQ6_9HEXA</name>
<feature type="transmembrane region" description="Helical" evidence="20">
    <location>
        <begin position="982"/>
        <end position="1007"/>
    </location>
</feature>
<reference evidence="22 23" key="1">
    <citation type="submission" date="2024-08" db="EMBL/GenBank/DDBJ databases">
        <authorList>
            <person name="Cucini C."/>
            <person name="Frati F."/>
        </authorList>
    </citation>
    <scope>NUCLEOTIDE SEQUENCE [LARGE SCALE GENOMIC DNA]</scope>
</reference>
<evidence type="ECO:0000256" key="17">
    <source>
        <dbReference type="ARBA" id="ARBA00023201"/>
    </source>
</evidence>
<evidence type="ECO:0000256" key="4">
    <source>
        <dbReference type="ARBA" id="ARBA00022475"/>
    </source>
</evidence>
<dbReference type="PROSITE" id="PS00154">
    <property type="entry name" value="ATPASE_E1_E2"/>
    <property type="match status" value="1"/>
</dbReference>
<dbReference type="PANTHER" id="PTHR43294:SF13">
    <property type="entry name" value="SODIUM_POTASSIUM-TRANSPORTING ATPASE SUBUNIT ALPHA"/>
    <property type="match status" value="1"/>
</dbReference>
<feature type="domain" description="Cation-transporting P-type ATPase N-terminal" evidence="21">
    <location>
        <begin position="41"/>
        <end position="115"/>
    </location>
</feature>
<keyword evidence="5 20" id="KW-0633">Potassium transport</keyword>
<feature type="transmembrane region" description="Helical" evidence="20">
    <location>
        <begin position="808"/>
        <end position="830"/>
    </location>
</feature>
<evidence type="ECO:0000256" key="3">
    <source>
        <dbReference type="ARBA" id="ARBA00022448"/>
    </source>
</evidence>
<keyword evidence="10 20" id="KW-0067">ATP-binding</keyword>
<organism evidence="22 23">
    <name type="scientific">Orchesella dallaii</name>
    <dbReference type="NCBI Taxonomy" id="48710"/>
    <lineage>
        <taxon>Eukaryota</taxon>
        <taxon>Metazoa</taxon>
        <taxon>Ecdysozoa</taxon>
        <taxon>Arthropoda</taxon>
        <taxon>Hexapoda</taxon>
        <taxon>Collembola</taxon>
        <taxon>Entomobryomorpha</taxon>
        <taxon>Entomobryoidea</taxon>
        <taxon>Orchesellidae</taxon>
        <taxon>Orchesellinae</taxon>
        <taxon>Orchesella</taxon>
    </lineage>
</organism>
<feature type="transmembrane region" description="Helical" evidence="20">
    <location>
        <begin position="95"/>
        <end position="119"/>
    </location>
</feature>
<evidence type="ECO:0000256" key="1">
    <source>
        <dbReference type="ARBA" id="ARBA00004651"/>
    </source>
</evidence>
<dbReference type="Proteomes" id="UP001642540">
    <property type="component" value="Unassembled WGS sequence"/>
</dbReference>
<dbReference type="InterPro" id="IPR050510">
    <property type="entry name" value="Cation_transp_ATPase_P-type"/>
</dbReference>
<keyword evidence="23" id="KW-1185">Reference proteome</keyword>
<keyword evidence="4" id="KW-1003">Cell membrane</keyword>
<dbReference type="InterPro" id="IPR023214">
    <property type="entry name" value="HAD_sf"/>
</dbReference>
<accession>A0ABP1PQQ6</accession>
<evidence type="ECO:0000256" key="20">
    <source>
        <dbReference type="RuleBase" id="RU362084"/>
    </source>
</evidence>
<comment type="function">
    <text evidence="18">This is the catalytic component of the active enzyme, which catalyzes the hydrolysis of ATP coupled with the exchange of sodium and potassium ions across the plasma membrane. This action creates the electrochemical gradient of sodium and potassium ions, providing the energy for active transport of various nutrients.</text>
</comment>
<dbReference type="EMBL" id="CAXLJM020000007">
    <property type="protein sequence ID" value="CAL8073692.1"/>
    <property type="molecule type" value="Genomic_DNA"/>
</dbReference>
<evidence type="ECO:0000256" key="8">
    <source>
        <dbReference type="ARBA" id="ARBA00022692"/>
    </source>
</evidence>
<dbReference type="NCBIfam" id="TIGR01494">
    <property type="entry name" value="ATPase_P-type"/>
    <property type="match status" value="2"/>
</dbReference>
<proteinExistence type="inferred from homology"/>
<evidence type="ECO:0000256" key="11">
    <source>
        <dbReference type="ARBA" id="ARBA00022958"/>
    </source>
</evidence>
<dbReference type="NCBIfam" id="TIGR01106">
    <property type="entry name" value="ATPase-IIC_X-K"/>
    <property type="match status" value="1"/>
</dbReference>
<comment type="similarity">
    <text evidence="2 20">Belongs to the cation transport ATPase (P-type) (TC 3.A.3) family. Type IIC subfamily.</text>
</comment>
<evidence type="ECO:0000256" key="12">
    <source>
        <dbReference type="ARBA" id="ARBA00022967"/>
    </source>
</evidence>
<dbReference type="Gene3D" id="3.40.50.1000">
    <property type="entry name" value="HAD superfamily/HAD-like"/>
    <property type="match status" value="1"/>
</dbReference>
<dbReference type="Pfam" id="PF13246">
    <property type="entry name" value="Cation_ATPase"/>
    <property type="match status" value="1"/>
</dbReference>
<keyword evidence="11 20" id="KW-0630">Potassium</keyword>
<evidence type="ECO:0000256" key="16">
    <source>
        <dbReference type="ARBA" id="ARBA00023136"/>
    </source>
</evidence>
<protein>
    <recommendedName>
        <fullName evidence="20">Sodium/potassium-transporting ATPase subunit alpha</fullName>
    </recommendedName>
</protein>
<feature type="transmembrane region" description="Helical" evidence="20">
    <location>
        <begin position="854"/>
        <end position="876"/>
    </location>
</feature>
<evidence type="ECO:0000259" key="21">
    <source>
        <dbReference type="SMART" id="SM00831"/>
    </source>
</evidence>
<evidence type="ECO:0000256" key="13">
    <source>
        <dbReference type="ARBA" id="ARBA00022989"/>
    </source>
</evidence>
<dbReference type="InterPro" id="IPR004014">
    <property type="entry name" value="ATPase_P-typ_cation-transptr_N"/>
</dbReference>
<dbReference type="SFLD" id="SFLDF00027">
    <property type="entry name" value="p-type_atpase"/>
    <property type="match status" value="1"/>
</dbReference>
<dbReference type="Pfam" id="PF00689">
    <property type="entry name" value="Cation_ATPase_C"/>
    <property type="match status" value="1"/>
</dbReference>